<dbReference type="RefSeq" id="WP_128319992.1">
    <property type="nucleotide sequence ID" value="NZ_BIJB01000002.1"/>
</dbReference>
<dbReference type="InterPro" id="IPR014347">
    <property type="entry name" value="Tautomerase/MIF_sf"/>
</dbReference>
<evidence type="ECO:0000313" key="3">
    <source>
        <dbReference type="Proteomes" id="UP000288843"/>
    </source>
</evidence>
<evidence type="ECO:0000313" key="2">
    <source>
        <dbReference type="EMBL" id="RWT20744.1"/>
    </source>
</evidence>
<dbReference type="Gene3D" id="3.30.429.10">
    <property type="entry name" value="Macrophage Migration Inhibitory Factor"/>
    <property type="match status" value="1"/>
</dbReference>
<dbReference type="InterPro" id="IPR037479">
    <property type="entry name" value="Tauto_MSAD"/>
</dbReference>
<dbReference type="PANTHER" id="PTHR38460:SF1">
    <property type="entry name" value="TAUTOMERASE YOLI-RELATED"/>
    <property type="match status" value="1"/>
</dbReference>
<sequence>MPMTRIAISAQHFEKWHVQISRDLQQALEEHFSVPAGDCFQLFDCYSPQQRVFDPDYLCGAEGSRSDDYLLFQITAGKARSPHQKQAFYQNLVARLERSLGIGPQNIMVVIGFTGPEDWSFGSGKIFSLTDIPAPR</sequence>
<protein>
    <submittedName>
        <fullName evidence="2">Tautomerase family protein</fullName>
    </submittedName>
</protein>
<dbReference type="Proteomes" id="UP001293169">
    <property type="component" value="Unassembled WGS sequence"/>
</dbReference>
<gene>
    <name evidence="2" type="ORF">DN603_18710</name>
    <name evidence="1" type="ORF">U5E74_10175</name>
</gene>
<proteinExistence type="predicted"/>
<dbReference type="EMBL" id="QKOX01000020">
    <property type="protein sequence ID" value="RWT20744.1"/>
    <property type="molecule type" value="Genomic_DNA"/>
</dbReference>
<reference evidence="1 4" key="2">
    <citation type="submission" date="2023-12" db="EMBL/GenBank/DDBJ databases">
        <title>N/s.</title>
        <authorList>
            <person name="Dale J."/>
        </authorList>
    </citation>
    <scope>NUCLEOTIDE SEQUENCE [LARGE SCALE GENOMIC DNA]</scope>
    <source>
        <strain evidence="1 4">2023EL-01226</strain>
    </source>
</reference>
<dbReference type="AlphaFoldDB" id="A0A443VJW4"/>
<keyword evidence="4" id="KW-1185">Reference proteome</keyword>
<dbReference type="Proteomes" id="UP000288843">
    <property type="component" value="Unassembled WGS sequence"/>
</dbReference>
<name>A0A443VJW4_RAOPL</name>
<dbReference type="EMBL" id="JAXUDK010000006">
    <property type="protein sequence ID" value="MDZ7466025.1"/>
    <property type="molecule type" value="Genomic_DNA"/>
</dbReference>
<dbReference type="Pfam" id="PF14552">
    <property type="entry name" value="Tautomerase_2"/>
    <property type="match status" value="1"/>
</dbReference>
<organism evidence="2 3">
    <name type="scientific">Raoultella planticola</name>
    <name type="common">Klebsiella planticola</name>
    <dbReference type="NCBI Taxonomy" id="575"/>
    <lineage>
        <taxon>Bacteria</taxon>
        <taxon>Pseudomonadati</taxon>
        <taxon>Pseudomonadota</taxon>
        <taxon>Gammaproteobacteria</taxon>
        <taxon>Enterobacterales</taxon>
        <taxon>Enterobacteriaceae</taxon>
        <taxon>Klebsiella/Raoultella group</taxon>
        <taxon>Raoultella</taxon>
    </lineage>
</organism>
<dbReference type="PANTHER" id="PTHR38460">
    <property type="entry name" value="TAUTOMERASE YOLI-RELATED"/>
    <property type="match status" value="1"/>
</dbReference>
<evidence type="ECO:0000313" key="4">
    <source>
        <dbReference type="Proteomes" id="UP001293169"/>
    </source>
</evidence>
<accession>A0A443VJW4</accession>
<evidence type="ECO:0000313" key="1">
    <source>
        <dbReference type="EMBL" id="MDZ7466025.1"/>
    </source>
</evidence>
<comment type="caution">
    <text evidence="2">The sequence shown here is derived from an EMBL/GenBank/DDBJ whole genome shotgun (WGS) entry which is preliminary data.</text>
</comment>
<dbReference type="SUPFAM" id="SSF55331">
    <property type="entry name" value="Tautomerase/MIF"/>
    <property type="match status" value="1"/>
</dbReference>
<reference evidence="2 3" key="1">
    <citation type="submission" date="2018-06" db="EMBL/GenBank/DDBJ databases">
        <title>Carbapenemase-producing Enterobacteriaceae present in wastewater treatment plant effluent and nearby surface waters in the US.</title>
        <authorList>
            <person name="Mathys D.A."/>
            <person name="Mollenkopf D.F."/>
            <person name="Feicht S.M."/>
            <person name="Adams R.J."/>
            <person name="Albers A.L."/>
            <person name="Stuever D.M."/>
            <person name="Daniels J.B."/>
            <person name="Wittum T.E."/>
        </authorList>
    </citation>
    <scope>NUCLEOTIDE SEQUENCE [LARGE SCALE GENOMIC DNA]</scope>
    <source>
        <strain evidence="2 3">GEO_47_Down_B</strain>
    </source>
</reference>